<feature type="region of interest" description="Disordered" evidence="1">
    <location>
        <begin position="270"/>
        <end position="326"/>
    </location>
</feature>
<feature type="region of interest" description="Disordered" evidence="1">
    <location>
        <begin position="385"/>
        <end position="424"/>
    </location>
</feature>
<feature type="compositionally biased region" description="Low complexity" evidence="1">
    <location>
        <begin position="385"/>
        <end position="409"/>
    </location>
</feature>
<dbReference type="PANTHER" id="PTHR15117:SF9">
    <property type="entry name" value="ATAXIN-7-LIKE PROTEIN 1"/>
    <property type="match status" value="1"/>
</dbReference>
<feature type="compositionally biased region" description="Pro residues" evidence="1">
    <location>
        <begin position="277"/>
        <end position="293"/>
    </location>
</feature>
<protein>
    <submittedName>
        <fullName evidence="3">Ataxin 7-like 1</fullName>
    </submittedName>
</protein>
<dbReference type="PANTHER" id="PTHR15117">
    <property type="entry name" value="ATAXIN 7 RELATED"/>
    <property type="match status" value="1"/>
</dbReference>
<dbReference type="Pfam" id="PF08313">
    <property type="entry name" value="SCA7"/>
    <property type="match status" value="1"/>
</dbReference>
<feature type="region of interest" description="Disordered" evidence="1">
    <location>
        <begin position="1"/>
        <end position="53"/>
    </location>
</feature>
<feature type="region of interest" description="Disordered" evidence="1">
    <location>
        <begin position="210"/>
        <end position="255"/>
    </location>
</feature>
<feature type="compositionally biased region" description="Basic and acidic residues" evidence="1">
    <location>
        <begin position="456"/>
        <end position="467"/>
    </location>
</feature>
<feature type="compositionally biased region" description="Basic residues" evidence="1">
    <location>
        <begin position="1"/>
        <end position="10"/>
    </location>
</feature>
<keyword evidence="4" id="KW-1185">Reference proteome</keyword>
<proteinExistence type="predicted"/>
<dbReference type="Ensembl" id="ENSGACT00000078352.1">
    <property type="protein sequence ID" value="ENSGACP00000059862.1"/>
    <property type="gene ID" value="ENSGACG00000023138.1"/>
</dbReference>
<dbReference type="InterPro" id="IPR052237">
    <property type="entry name" value="Ataxin-7-like_regulator"/>
</dbReference>
<dbReference type="InterPro" id="IPR013243">
    <property type="entry name" value="SCA7_dom"/>
</dbReference>
<sequence length="637" mass="67173">MHSKKQKRHVSPAPPRSLSVPMKPKAPAAPPPCGSRCRGNAELQGSKRLPSLPLHVSLPVVNLEKMACLVHADSASHLRLAATSSLKPPSLAAPGPQRPTPSPEGRPRPARSPLDRRLSPAPSSSAPDRRPPRLSPSEKKHQNGTKTPSPPQKRLSGRVFDPNKHCGVQDPETKRPCTRSLTCKTHSLTSRRAICGRTKDFDVLLAEHKGRAKVNEGAKEQGASTAGKEGSGQSITATGETASPGKPHCPNGRPLSTLKLRLANAHIPRVPASTSVPPAPAPAPPAPPNPEPSPRGSGAADGGRLSSDEGDGETPEDTVRPAFYSSNHHPQPLGVCVFSSRLMGRGHYVFDRRWDRMRLALQSMVEKHLSAQMWRKVPLAPESLVSLSSSGTSPDASPQTPSPSPATASHIRPPSNSLSRLAAFPPGASEVGTLGVPDAARLVAPVSALVKARNGTRRDSWPSKDSEDCVSGSKRRKPPSQPSSSISPSSLPPTVDNVRRNGASHRPTLHASGRAADRKRGGATGLWSGGEDWLSRADRPQSHNSQSSREHSTTGVPYSSIREVAFAPSRPLASPSGPLAYGGGAEGRKRRSPGSYQGKMSKLSRPGGLEGLFGNGSDTVGILASGPESPRQAKSHH</sequence>
<feature type="compositionally biased region" description="Basic and acidic residues" evidence="1">
    <location>
        <begin position="127"/>
        <end position="141"/>
    </location>
</feature>
<dbReference type="Gene3D" id="6.10.140.670">
    <property type="match status" value="1"/>
</dbReference>
<dbReference type="AlphaFoldDB" id="A0AAQ4R9Z8"/>
<evidence type="ECO:0000256" key="1">
    <source>
        <dbReference type="SAM" id="MobiDB-lite"/>
    </source>
</evidence>
<reference evidence="3" key="3">
    <citation type="submission" date="2025-09" db="UniProtKB">
        <authorList>
            <consortium name="Ensembl"/>
        </authorList>
    </citation>
    <scope>IDENTIFICATION</scope>
</reference>
<reference evidence="3" key="2">
    <citation type="submission" date="2025-08" db="UniProtKB">
        <authorList>
            <consortium name="Ensembl"/>
        </authorList>
    </citation>
    <scope>IDENTIFICATION</scope>
</reference>
<feature type="region of interest" description="Disordered" evidence="1">
    <location>
        <begin position="453"/>
        <end position="637"/>
    </location>
</feature>
<name>A0AAQ4R9Z8_GASAC</name>
<dbReference type="PROSITE" id="PS51505">
    <property type="entry name" value="SCA7"/>
    <property type="match status" value="1"/>
</dbReference>
<feature type="compositionally biased region" description="Low complexity" evidence="1">
    <location>
        <begin position="482"/>
        <end position="493"/>
    </location>
</feature>
<dbReference type="GeneTree" id="ENSGT00940000158612"/>
<evidence type="ECO:0000313" key="4">
    <source>
        <dbReference type="Proteomes" id="UP000007635"/>
    </source>
</evidence>
<organism evidence="3 4">
    <name type="scientific">Gasterosteus aculeatus aculeatus</name>
    <name type="common">three-spined stickleback</name>
    <dbReference type="NCBI Taxonomy" id="481459"/>
    <lineage>
        <taxon>Eukaryota</taxon>
        <taxon>Metazoa</taxon>
        <taxon>Chordata</taxon>
        <taxon>Craniata</taxon>
        <taxon>Vertebrata</taxon>
        <taxon>Euteleostomi</taxon>
        <taxon>Actinopterygii</taxon>
        <taxon>Neopterygii</taxon>
        <taxon>Teleostei</taxon>
        <taxon>Neoteleostei</taxon>
        <taxon>Acanthomorphata</taxon>
        <taxon>Eupercaria</taxon>
        <taxon>Perciformes</taxon>
        <taxon>Cottioidei</taxon>
        <taxon>Gasterosteales</taxon>
        <taxon>Gasterosteidae</taxon>
        <taxon>Gasterosteus</taxon>
    </lineage>
</organism>
<evidence type="ECO:0000259" key="2">
    <source>
        <dbReference type="PROSITE" id="PS51505"/>
    </source>
</evidence>
<dbReference type="Proteomes" id="UP000007635">
    <property type="component" value="Chromosome IV"/>
</dbReference>
<reference evidence="3 4" key="1">
    <citation type="journal article" date="2021" name="G3 (Bethesda)">
        <title>Improved contiguity of the threespine stickleback genome using long-read sequencing.</title>
        <authorList>
            <person name="Nath S."/>
            <person name="Shaw D.E."/>
            <person name="White M.A."/>
        </authorList>
    </citation>
    <scope>NUCLEOTIDE SEQUENCE [LARGE SCALE GENOMIC DNA]</scope>
    <source>
        <strain evidence="3 4">Lake Benthic</strain>
    </source>
</reference>
<feature type="compositionally biased region" description="Polar residues" evidence="1">
    <location>
        <begin position="231"/>
        <end position="241"/>
    </location>
</feature>
<feature type="compositionally biased region" description="Basic and acidic residues" evidence="1">
    <location>
        <begin position="210"/>
        <end position="219"/>
    </location>
</feature>
<evidence type="ECO:0000313" key="3">
    <source>
        <dbReference type="Ensembl" id="ENSGACP00000059862.1"/>
    </source>
</evidence>
<feature type="region of interest" description="Disordered" evidence="1">
    <location>
        <begin position="85"/>
        <end position="178"/>
    </location>
</feature>
<feature type="domain" description="SCA7" evidence="2">
    <location>
        <begin position="153"/>
        <end position="220"/>
    </location>
</feature>
<feature type="compositionally biased region" description="Polar residues" evidence="1">
    <location>
        <begin position="542"/>
        <end position="557"/>
    </location>
</feature>
<accession>A0AAQ4R9Z8</accession>